<dbReference type="RefSeq" id="WP_118990054.1">
    <property type="nucleotide sequence ID" value="NZ_CP023434.1"/>
</dbReference>
<gene>
    <name evidence="1" type="ORF">CL176_03340</name>
</gene>
<organism evidence="1 2">
    <name type="scientific">Suicoccus acidiformans</name>
    <dbReference type="NCBI Taxonomy" id="2036206"/>
    <lineage>
        <taxon>Bacteria</taxon>
        <taxon>Bacillati</taxon>
        <taxon>Bacillota</taxon>
        <taxon>Bacilli</taxon>
        <taxon>Lactobacillales</taxon>
        <taxon>Aerococcaceae</taxon>
        <taxon>Suicoccus</taxon>
    </lineage>
</organism>
<dbReference type="Pfam" id="PF13743">
    <property type="entry name" value="Thioredoxin_5"/>
    <property type="match status" value="1"/>
</dbReference>
<protein>
    <recommendedName>
        <fullName evidence="3">Dithiol-disulfide isomerase</fullName>
    </recommendedName>
</protein>
<dbReference type="SUPFAM" id="SSF52833">
    <property type="entry name" value="Thioredoxin-like"/>
    <property type="match status" value="1"/>
</dbReference>
<dbReference type="OrthoDB" id="2156137at2"/>
<accession>A0A347WJ82</accession>
<dbReference type="Gene3D" id="3.40.30.10">
    <property type="entry name" value="Glutaredoxin"/>
    <property type="match status" value="1"/>
</dbReference>
<evidence type="ECO:0008006" key="3">
    <source>
        <dbReference type="Google" id="ProtNLM"/>
    </source>
</evidence>
<proteinExistence type="predicted"/>
<dbReference type="InterPro" id="IPR036249">
    <property type="entry name" value="Thioredoxin-like_sf"/>
</dbReference>
<dbReference type="Proteomes" id="UP000263232">
    <property type="component" value="Chromosome"/>
</dbReference>
<dbReference type="AlphaFoldDB" id="A0A347WJ82"/>
<dbReference type="KEGG" id="abae:CL176_03340"/>
<dbReference type="EMBL" id="CP023434">
    <property type="protein sequence ID" value="AXY25139.1"/>
    <property type="molecule type" value="Genomic_DNA"/>
</dbReference>
<evidence type="ECO:0000313" key="2">
    <source>
        <dbReference type="Proteomes" id="UP000263232"/>
    </source>
</evidence>
<sequence>MVSQYQVEYKCNGIPNFFEFYLFVNPLGNKCYQCERELFETVDLISSKVDVHILPFYHQALVDDFIEQLNVPKNDLDTRNELYERVYLASLAYKAASLQGKRKGREFLSLMQETYANKIDHFTRDAVMQLAEAIGIDKAMFAEDLSSDFTRDLYMKDQRIAQEMNVLKTPALVIFEHQSGEDGIVLHNAITTENIMKEIDQLIMKQYQKISERSMRRNVRHQCAKVISLMRDHG</sequence>
<evidence type="ECO:0000313" key="1">
    <source>
        <dbReference type="EMBL" id="AXY25139.1"/>
    </source>
</evidence>
<name>A0A347WJ82_9LACT</name>
<keyword evidence="2" id="KW-1185">Reference proteome</keyword>
<reference evidence="1 2" key="1">
    <citation type="submission" date="2017-09" db="EMBL/GenBank/DDBJ databases">
        <title>Complete genome sequence of Oxytococcus suis strain ZY16052.</title>
        <authorList>
            <person name="Li F."/>
        </authorList>
    </citation>
    <scope>NUCLEOTIDE SEQUENCE [LARGE SCALE GENOMIC DNA]</scope>
    <source>
        <strain evidence="1 2">ZY16052</strain>
    </source>
</reference>